<name>A0A0E9QNP0_ANGAN</name>
<reference evidence="2" key="1">
    <citation type="submission" date="2014-11" db="EMBL/GenBank/DDBJ databases">
        <authorList>
            <person name="Amaro Gonzalez C."/>
        </authorList>
    </citation>
    <scope>NUCLEOTIDE SEQUENCE</scope>
</reference>
<accession>A0A0E9QNP0</accession>
<dbReference type="EMBL" id="GBXM01090485">
    <property type="protein sequence ID" value="JAH18092.1"/>
    <property type="molecule type" value="Transcribed_RNA"/>
</dbReference>
<protein>
    <recommendedName>
        <fullName evidence="1">Protein quaking putative nuclear localisation signal domain-containing protein</fullName>
    </recommendedName>
</protein>
<organism evidence="2">
    <name type="scientific">Anguilla anguilla</name>
    <name type="common">European freshwater eel</name>
    <name type="synonym">Muraena anguilla</name>
    <dbReference type="NCBI Taxonomy" id="7936"/>
    <lineage>
        <taxon>Eukaryota</taxon>
        <taxon>Metazoa</taxon>
        <taxon>Chordata</taxon>
        <taxon>Craniata</taxon>
        <taxon>Vertebrata</taxon>
        <taxon>Euteleostomi</taxon>
        <taxon>Actinopterygii</taxon>
        <taxon>Neopterygii</taxon>
        <taxon>Teleostei</taxon>
        <taxon>Anguilliformes</taxon>
        <taxon>Anguillidae</taxon>
        <taxon>Anguilla</taxon>
    </lineage>
</organism>
<dbReference type="AlphaFoldDB" id="A0A0E9QNP0"/>
<feature type="domain" description="Protein quaking putative nuclear localisation signal" evidence="1">
    <location>
        <begin position="36"/>
        <end position="60"/>
    </location>
</feature>
<dbReference type="InterPro" id="IPR032367">
    <property type="entry name" value="Quaking_NLS"/>
</dbReference>
<reference evidence="2" key="2">
    <citation type="journal article" date="2015" name="Fish Shellfish Immunol.">
        <title>Early steps in the European eel (Anguilla anguilla)-Vibrio vulnificus interaction in the gills: Role of the RtxA13 toxin.</title>
        <authorList>
            <person name="Callol A."/>
            <person name="Pajuelo D."/>
            <person name="Ebbesson L."/>
            <person name="Teles M."/>
            <person name="MacKenzie S."/>
            <person name="Amaro C."/>
        </authorList>
    </citation>
    <scope>NUCLEOTIDE SEQUENCE</scope>
</reference>
<evidence type="ECO:0000259" key="1">
    <source>
        <dbReference type="Pfam" id="PF16551"/>
    </source>
</evidence>
<sequence length="61" mass="7065">MFLLYISIGSVYEYDEYELITVMFSCLTLLTCCNPGAMASKVRRHDSRVHPYQRIVTTDRG</sequence>
<dbReference type="Pfam" id="PF16551">
    <property type="entry name" value="Quaking_NLS"/>
    <property type="match status" value="1"/>
</dbReference>
<evidence type="ECO:0000313" key="2">
    <source>
        <dbReference type="EMBL" id="JAH18092.1"/>
    </source>
</evidence>
<proteinExistence type="predicted"/>